<evidence type="ECO:0000256" key="3">
    <source>
        <dbReference type="ARBA" id="ARBA00022553"/>
    </source>
</evidence>
<reference evidence="12" key="1">
    <citation type="submission" date="2022-03" db="EMBL/GenBank/DDBJ databases">
        <authorList>
            <person name="Martin C."/>
        </authorList>
    </citation>
    <scope>NUCLEOTIDE SEQUENCE</scope>
</reference>
<dbReference type="InterPro" id="IPR042235">
    <property type="entry name" value="ZP-C_dom"/>
</dbReference>
<dbReference type="PROSITE" id="PS51034">
    <property type="entry name" value="ZP_2"/>
    <property type="match status" value="1"/>
</dbReference>
<keyword evidence="13" id="KW-1185">Reference proteome</keyword>
<dbReference type="EMBL" id="CAIIXF020000006">
    <property type="protein sequence ID" value="CAH1787471.1"/>
    <property type="molecule type" value="Genomic_DNA"/>
</dbReference>
<dbReference type="InterPro" id="IPR001507">
    <property type="entry name" value="ZP_dom"/>
</dbReference>
<dbReference type="Gene3D" id="2.60.40.3210">
    <property type="entry name" value="Zona pellucida, ZP-N domain"/>
    <property type="match status" value="1"/>
</dbReference>
<feature type="region of interest" description="Disordered" evidence="10">
    <location>
        <begin position="815"/>
        <end position="849"/>
    </location>
</feature>
<dbReference type="AlphaFoldDB" id="A0A8J1YDI6"/>
<sequence length="849" mass="94619">MRFCSKITRKMGAIYIPSAITIWVIVISSLVQFVTVIADVHCHMESYFSSPFVTAQYQQVTMTTGCRSRDVTSTSQQVYVLQLISGGPSHGHHGAQVSLSIAPIKSGIHSDTLIFVLSSQRRTTWRISSKHLNSTVKHIFIVNHDSRVRKVGRINLTVVKPLDIAPGSTELLKWVRLRYDAVTGFSEIKQANHIQQSVGIEPDAPATCVLSNEPSSMTQSRYIQSQDIKGCADPMATGDLHIIEVASTHTNPLKMSQNDITVNLDSSRGERHLVLVLKSQHGVQWVLRSRNFKGSIIILSNNNVDHSALHNVEIQMRTMVQVHSGRNLIRWIEEQYTTMRSYSSISVANHIDLDLGELPVVEEAHDVPKNPILPMDSFLTMVNKDRSRPGSHVSPFDSVSKTQVAIQQAINIQCDKSHLVVSLRKPILQMIGMDAGHLSLSDTSCIARSNMTHFILESPFTGCGTKRREDADGVAYANSIKVLPIDDEYSGSHGNPPDHSGMGMMFSDDANTHLDDEDFQVGETIKVAFECLFKSDTADERKTIEQPKHHIHPKFGPKLRDTLGYSLEVFTDNFNSPEKNFPILLQEKEKINIEASINADKRLHVVVDTCWLSTDPLDTSKEHKDHTPPLIQSGCKLEERTEWEEGNNIAKKRFSFLFSNYLHNDEKTYLHCELGVCSSDRDYAAQLFKTCVAPDTYCLFKKNGINGYGNTANGHMKIVHLGPFMTETARIKSLPPVIETKPIQHANTDDSKIPNRSYAKNDATSQINTDITEKCQSVIINGVDTPTVIGISVAAFIIGVLLTAALWLIHTHTGPGKIQQRRNRVPRRILRTPEGSSESTPNSTTPMQT</sequence>
<evidence type="ECO:0000256" key="2">
    <source>
        <dbReference type="ARBA" id="ARBA00022475"/>
    </source>
</evidence>
<evidence type="ECO:0000313" key="12">
    <source>
        <dbReference type="EMBL" id="CAH1787471.1"/>
    </source>
</evidence>
<proteinExistence type="predicted"/>
<feature type="compositionally biased region" description="Polar residues" evidence="10">
    <location>
        <begin position="834"/>
        <end position="849"/>
    </location>
</feature>
<dbReference type="Proteomes" id="UP000749559">
    <property type="component" value="Unassembled WGS sequence"/>
</dbReference>
<evidence type="ECO:0000256" key="6">
    <source>
        <dbReference type="ARBA" id="ARBA00022989"/>
    </source>
</evidence>
<dbReference type="SMART" id="SM00241">
    <property type="entry name" value="ZP"/>
    <property type="match status" value="1"/>
</dbReference>
<evidence type="ECO:0000256" key="1">
    <source>
        <dbReference type="ARBA" id="ARBA00004251"/>
    </source>
</evidence>
<keyword evidence="9" id="KW-0325">Glycoprotein</keyword>
<keyword evidence="5" id="KW-0732">Signal</keyword>
<evidence type="ECO:0000256" key="8">
    <source>
        <dbReference type="ARBA" id="ARBA00023157"/>
    </source>
</evidence>
<dbReference type="Gene3D" id="2.60.40.4100">
    <property type="entry name" value="Zona pellucida, ZP-C domain"/>
    <property type="match status" value="1"/>
</dbReference>
<evidence type="ECO:0000256" key="4">
    <source>
        <dbReference type="ARBA" id="ARBA00022692"/>
    </source>
</evidence>
<gene>
    <name evidence="12" type="ORF">OFUS_LOCUS13159</name>
</gene>
<dbReference type="Pfam" id="PF23344">
    <property type="entry name" value="ZP-N"/>
    <property type="match status" value="1"/>
</dbReference>
<feature type="compositionally biased region" description="Basic residues" evidence="10">
    <location>
        <begin position="819"/>
        <end position="830"/>
    </location>
</feature>
<dbReference type="Pfam" id="PF00100">
    <property type="entry name" value="Zona_pellucida"/>
    <property type="match status" value="1"/>
</dbReference>
<protein>
    <submittedName>
        <fullName evidence="12">Uncharacterized protein</fullName>
    </submittedName>
</protein>
<evidence type="ECO:0000256" key="10">
    <source>
        <dbReference type="SAM" id="MobiDB-lite"/>
    </source>
</evidence>
<keyword evidence="2" id="KW-1003">Cell membrane</keyword>
<keyword evidence="3" id="KW-0597">Phosphoprotein</keyword>
<dbReference type="PANTHER" id="PTHR14002">
    <property type="entry name" value="ENDOGLIN/TGF-BETA RECEPTOR TYPE III"/>
    <property type="match status" value="1"/>
</dbReference>
<evidence type="ECO:0000313" key="13">
    <source>
        <dbReference type="Proteomes" id="UP000749559"/>
    </source>
</evidence>
<dbReference type="InterPro" id="IPR058899">
    <property type="entry name" value="TGFBR3/Endoglin-like_N"/>
</dbReference>
<name>A0A8J1YDI6_OWEFU</name>
<dbReference type="PANTHER" id="PTHR14002:SF45">
    <property type="entry name" value="ZP DOMAIN-CONTAINING PROTEIN"/>
    <property type="match status" value="1"/>
</dbReference>
<feature type="transmembrane region" description="Helical" evidence="11">
    <location>
        <begin position="788"/>
        <end position="809"/>
    </location>
</feature>
<comment type="subcellular location">
    <subcellularLocation>
        <location evidence="1">Cell membrane</location>
        <topology evidence="1">Single-pass type I membrane protein</topology>
    </subcellularLocation>
</comment>
<dbReference type="InterPro" id="IPR055356">
    <property type="entry name" value="ZP-N"/>
</dbReference>
<evidence type="ECO:0000256" key="5">
    <source>
        <dbReference type="ARBA" id="ARBA00022729"/>
    </source>
</evidence>
<accession>A0A8J1YDI6</accession>
<dbReference type="OrthoDB" id="6420824at2759"/>
<evidence type="ECO:0000256" key="11">
    <source>
        <dbReference type="SAM" id="Phobius"/>
    </source>
</evidence>
<evidence type="ECO:0000256" key="7">
    <source>
        <dbReference type="ARBA" id="ARBA00023136"/>
    </source>
</evidence>
<keyword evidence="7 11" id="KW-0472">Membrane</keyword>
<feature type="transmembrane region" description="Helical" evidence="11">
    <location>
        <begin position="12"/>
        <end position="34"/>
    </location>
</feature>
<keyword evidence="8" id="KW-1015">Disulfide bond</keyword>
<keyword evidence="4 11" id="KW-0812">Transmembrane</keyword>
<comment type="caution">
    <text evidence="12">The sequence shown here is derived from an EMBL/GenBank/DDBJ whole genome shotgun (WGS) entry which is preliminary data.</text>
</comment>
<evidence type="ECO:0000256" key="9">
    <source>
        <dbReference type="ARBA" id="ARBA00023180"/>
    </source>
</evidence>
<keyword evidence="6 11" id="KW-1133">Transmembrane helix</keyword>
<dbReference type="Pfam" id="PF26060">
    <property type="entry name" value="TGFBR3_N"/>
    <property type="match status" value="2"/>
</dbReference>
<dbReference type="InterPro" id="IPR055355">
    <property type="entry name" value="ZP-C"/>
</dbReference>
<organism evidence="12 13">
    <name type="scientific">Owenia fusiformis</name>
    <name type="common">Polychaete worm</name>
    <dbReference type="NCBI Taxonomy" id="6347"/>
    <lineage>
        <taxon>Eukaryota</taxon>
        <taxon>Metazoa</taxon>
        <taxon>Spiralia</taxon>
        <taxon>Lophotrochozoa</taxon>
        <taxon>Annelida</taxon>
        <taxon>Polychaeta</taxon>
        <taxon>Sedentaria</taxon>
        <taxon>Canalipalpata</taxon>
        <taxon>Sabellida</taxon>
        <taxon>Oweniida</taxon>
        <taxon>Oweniidae</taxon>
        <taxon>Owenia</taxon>
    </lineage>
</organism>